<keyword evidence="1" id="KW-0677">Repeat</keyword>
<dbReference type="Gene3D" id="2.180.10.10">
    <property type="entry name" value="RHS repeat-associated core"/>
    <property type="match status" value="2"/>
</dbReference>
<dbReference type="PANTHER" id="PTHR32305:SF15">
    <property type="entry name" value="PROTEIN RHSA-RELATED"/>
    <property type="match status" value="1"/>
</dbReference>
<evidence type="ECO:0000256" key="1">
    <source>
        <dbReference type="ARBA" id="ARBA00022737"/>
    </source>
</evidence>
<dbReference type="InterPro" id="IPR022385">
    <property type="entry name" value="Rhs_assc_core"/>
</dbReference>
<reference evidence="5 6" key="1">
    <citation type="submission" date="2017-04" db="EMBL/GenBank/DDBJ databases">
        <title>Burkholderia puraquae sp. nov., a novel Burkholderia cepacia complex species from hospital setting samples.</title>
        <authorList>
            <person name="Martina P."/>
            <person name="Leguizamon M."/>
            <person name="Prieto C."/>
            <person name="Sousa S."/>
            <person name="Montanaro P."/>
            <person name="Draghi W."/>
            <person name="Staembler M."/>
            <person name="Bettiol M."/>
            <person name="Figoli C."/>
            <person name="Palau J."/>
            <person name="Alvarez F."/>
            <person name="Benetti S."/>
            <person name="Anchat E."/>
            <person name="Vescina C."/>
            <person name="Ferreras J."/>
            <person name="Lasch P."/>
            <person name="Lagares A."/>
            <person name="Zorreguieta A."/>
            <person name="Yantorno O."/>
            <person name="Bosch A."/>
        </authorList>
    </citation>
    <scope>NUCLEOTIDE SEQUENCE [LARGE SCALE GENOMIC DNA]</scope>
    <source>
        <strain evidence="5 6">CAMPA 1040</strain>
    </source>
</reference>
<feature type="domain" description="DUF6531" evidence="3">
    <location>
        <begin position="295"/>
        <end position="353"/>
    </location>
</feature>
<keyword evidence="6" id="KW-1185">Reference proteome</keyword>
<dbReference type="OrthoDB" id="5445630at2"/>
<dbReference type="Pfam" id="PF25023">
    <property type="entry name" value="TEN_YD-shell"/>
    <property type="match status" value="2"/>
</dbReference>
<dbReference type="Proteomes" id="UP000193146">
    <property type="component" value="Unassembled WGS sequence"/>
</dbReference>
<comment type="caution">
    <text evidence="5">The sequence shown here is derived from an EMBL/GenBank/DDBJ whole genome shotgun (WGS) entry which is preliminary data.</text>
</comment>
<dbReference type="PANTHER" id="PTHR32305">
    <property type="match status" value="1"/>
</dbReference>
<dbReference type="Pfam" id="PF20148">
    <property type="entry name" value="DUF6531"/>
    <property type="match status" value="1"/>
</dbReference>
<dbReference type="PRINTS" id="PR00394">
    <property type="entry name" value="RHSPROTEIN"/>
</dbReference>
<organism evidence="5 6">
    <name type="scientific">Burkholderia puraquae</name>
    <dbReference type="NCBI Taxonomy" id="1904757"/>
    <lineage>
        <taxon>Bacteria</taxon>
        <taxon>Pseudomonadati</taxon>
        <taxon>Pseudomonadota</taxon>
        <taxon>Betaproteobacteria</taxon>
        <taxon>Burkholderiales</taxon>
        <taxon>Burkholderiaceae</taxon>
        <taxon>Burkholderia</taxon>
        <taxon>Burkholderia cepacia complex</taxon>
    </lineage>
</organism>
<dbReference type="NCBIfam" id="TIGR01643">
    <property type="entry name" value="YD_repeat_2x"/>
    <property type="match status" value="9"/>
</dbReference>
<dbReference type="InterPro" id="IPR031325">
    <property type="entry name" value="RHS_repeat"/>
</dbReference>
<feature type="domain" description="Teneurin-like YD-shell" evidence="4">
    <location>
        <begin position="673"/>
        <end position="854"/>
    </location>
</feature>
<proteinExistence type="predicted"/>
<evidence type="ECO:0000313" key="6">
    <source>
        <dbReference type="Proteomes" id="UP000193146"/>
    </source>
</evidence>
<evidence type="ECO:0000259" key="4">
    <source>
        <dbReference type="Pfam" id="PF25023"/>
    </source>
</evidence>
<evidence type="ECO:0000259" key="2">
    <source>
        <dbReference type="Pfam" id="PF03527"/>
    </source>
</evidence>
<dbReference type="InterPro" id="IPR050708">
    <property type="entry name" value="T6SS_VgrG/RHS"/>
</dbReference>
<dbReference type="InterPro" id="IPR056823">
    <property type="entry name" value="TEN-like_YD-shell"/>
</dbReference>
<accession>A0A1X1PP49</accession>
<protein>
    <recommendedName>
        <fullName evidence="7">Type IV secretion protein Rhs</fullName>
    </recommendedName>
</protein>
<dbReference type="InterPro" id="IPR006530">
    <property type="entry name" value="YD"/>
</dbReference>
<feature type="domain" description="Teneurin-like YD-shell" evidence="4">
    <location>
        <begin position="1020"/>
        <end position="1159"/>
    </location>
</feature>
<dbReference type="Pfam" id="PF05593">
    <property type="entry name" value="RHS_repeat"/>
    <property type="match status" value="1"/>
</dbReference>
<name>A0A1X1PP49_9BURK</name>
<evidence type="ECO:0000259" key="3">
    <source>
        <dbReference type="Pfam" id="PF20148"/>
    </source>
</evidence>
<dbReference type="InterPro" id="IPR001826">
    <property type="entry name" value="RHS"/>
</dbReference>
<evidence type="ECO:0000313" key="5">
    <source>
        <dbReference type="EMBL" id="ORT89041.1"/>
    </source>
</evidence>
<feature type="domain" description="RHS protein conserved region" evidence="2">
    <location>
        <begin position="1318"/>
        <end position="1348"/>
    </location>
</feature>
<dbReference type="Pfam" id="PF03527">
    <property type="entry name" value="RHS"/>
    <property type="match status" value="1"/>
</dbReference>
<dbReference type="InterPro" id="IPR045351">
    <property type="entry name" value="DUF6531"/>
</dbReference>
<gene>
    <name evidence="5" type="ORF">B7G54_02420</name>
</gene>
<sequence>MALPAVKHLDPVVGVDVHSVLVTPATPPVFLPHPHVGFMLDLREYVEAAKAVVGCIAMMIVQEKVTEYIEDHPEDAKKLEHLADEASQQVNELIGGGKLPDLEDNPTVAEGVKLARAANKIKNRISDDLGSNVGSGGGSGRPIFVNGMMRATAGTHAYHVPGLHFPLGESFAPPPAEFEPSNDGESFMGSKTVLANNDPMSYMALEALSCWSIGMEPPPHNSAHTDRTYPSMPSSVMLPIPAGRPVLVGGPPIMNMAAAAKGLFKAFQGSKWAKALADKLNLKPGFLKCNVLHAEPVDVTTGEVIVAQHDFTITGHLPLEWTRCYASRAQRLGTIGVGWSTPADIHLNLISRDDGIGAAIYFVDHATAFDEVPMHEGWATRATDWQCGHALYFRDNQLVLRTDEGIEYGFLLPHPWDTIVDRLSGAPSLTLMLDWIGDLYGHAWLFERSSSGHVSRIVEHGIEGLTGRRIECRSNADVDGHDGLTAVMTLTNADGHVYPLVRYEHDRDRNLVAALDAMSNPRRFDYESGNRMTRHVSASGVSFHYSHRRSADGAWRVDHAWGDEGVLDYRFEYDLARNQTRIIESLGHVAVIQLNERRVPIAEIDVLGGMTSYRYDSQWRTCARIDPIGRTSRWEYDANGNLIAQFMPDGRSVRAEYDSNHKPVCVTGAGGRQFRYEWDARGRLMSRTTPSQATFRYAYDKLGRVTSCAGPQGDVTTFGYDRYGNLTTMVDALGHPTQYERDARGYVISSLDAAGHQNRYERDACGRLVRAIEWDGREIHCSYDPDGHLLRYRDPVGNVTRLAYTPLGEIAKRIQPDGTEVQYRYDTEGQLAQVVNERGESYLLKRDALGRIVEEIDYWGQSRVYEYGTTGELLRSVDPRGRAIEYRYDELGRIVEKRIPDPDRHDGVRTDCFHYDEHGDLIRASTASSHLEFRYDDDGRLVEERQGDDFTLFNRYDATGNRIERRTRLVAGSEIVEQSIRYNYDALNAVVRIEIDGHAPIIIERDALGQIRDERLGDALRREMSYEAKGRLSRQALLADTGEMFAIEYAYDANGDLIERRDSRTGIEQFQYDPVGQVVAHIDCAGATRRFTYDPAGDLLNTRVFQSGALRGETASPAWRREGVHEDSHYVFDRAGNLVHKREAHQEITLRWDAAGQLAETLTTRRAGQGDTNDDHHLRVRYEYDAFRRRIRKITSSRRLESSHTSVRQFFWDGDVLSSELRSDQSDEKNSQTQSVLIRRDVRDWIHYPDTFRPLAVVHRTLDSRIPPPVSEHAGVEPGGAPSLDEIRSPTAIADYSAPNTTSATRQQPASYRPVSTVYFFHNDPNGAPVRVVDERGRIAWEASYATWSSNTPIQPKDWPSFDQPIRLQGQYYDEETGFCYNRYRYLDPGIGQFISQDPSCIEGGSALYRYAPNPAAWIDPYGLANTIDGHGNTVPIVSLGIPDKSLFKPKSGITTAYSRNSQCGPTTAQTRSVQGKPCVACNQTATTMVADHIDALVVEYYRTGTNDVTVQTSIAAVQPHCPDCSRSQGGKASGFSRAMKKALHIR</sequence>
<dbReference type="CDD" id="cd14740">
    <property type="entry name" value="PAAR_4"/>
    <property type="match status" value="1"/>
</dbReference>
<dbReference type="EMBL" id="NBYX01000001">
    <property type="protein sequence ID" value="ORT89041.1"/>
    <property type="molecule type" value="Genomic_DNA"/>
</dbReference>
<evidence type="ECO:0008006" key="7">
    <source>
        <dbReference type="Google" id="ProtNLM"/>
    </source>
</evidence>
<dbReference type="RefSeq" id="WP_085037585.1">
    <property type="nucleotide sequence ID" value="NZ_CADIKG010000001.1"/>
</dbReference>
<dbReference type="NCBIfam" id="TIGR03696">
    <property type="entry name" value="Rhs_assc_core"/>
    <property type="match status" value="1"/>
</dbReference>